<dbReference type="SUPFAM" id="SSF51197">
    <property type="entry name" value="Clavaminate synthase-like"/>
    <property type="match status" value="1"/>
</dbReference>
<evidence type="ECO:0008006" key="4">
    <source>
        <dbReference type="Google" id="ProtNLM"/>
    </source>
</evidence>
<evidence type="ECO:0000256" key="1">
    <source>
        <dbReference type="SAM" id="MobiDB-lite"/>
    </source>
</evidence>
<gene>
    <name evidence="2" type="ORF">AUC60_23690</name>
</gene>
<organism evidence="2 3">
    <name type="scientific">Pseudomonas caspiana</name>
    <dbReference type="NCBI Taxonomy" id="1451454"/>
    <lineage>
        <taxon>Bacteria</taxon>
        <taxon>Pseudomonadati</taxon>
        <taxon>Pseudomonadota</taxon>
        <taxon>Gammaproteobacteria</taxon>
        <taxon>Pseudomonadales</taxon>
        <taxon>Pseudomonadaceae</taxon>
        <taxon>Pseudomonas</taxon>
    </lineage>
</organism>
<keyword evidence="3" id="KW-1185">Reference proteome</keyword>
<evidence type="ECO:0000313" key="2">
    <source>
        <dbReference type="EMBL" id="OUM71329.1"/>
    </source>
</evidence>
<accession>A0A1Y3NUM1</accession>
<dbReference type="Proteomes" id="UP000195440">
    <property type="component" value="Unassembled WGS sequence"/>
</dbReference>
<dbReference type="RefSeq" id="WP_087273567.1">
    <property type="nucleotide sequence ID" value="NZ_JBJGBV010000026.1"/>
</dbReference>
<feature type="region of interest" description="Disordered" evidence="1">
    <location>
        <begin position="245"/>
        <end position="264"/>
    </location>
</feature>
<dbReference type="OrthoDB" id="4732009at2"/>
<protein>
    <recommendedName>
        <fullName evidence="4">Phytanoyl-CoA dioxygenase</fullName>
    </recommendedName>
</protein>
<dbReference type="AlphaFoldDB" id="A0A1Y3NUM1"/>
<sequence>MRSSFAMDPLRIKQVSEQINAQGFSQISGALDANELQLLRAYTEAQAKLHRGEYFAHHGEKLLSQSPLSSLWESADFQQMLANLYRCATGVDAASSQIFPVLRCVQGNQGRRESNSFHFDASLVTVLVPVFIPTEGDERGDLMLFPNLRKIRRNAVFNAIEKALIQNAFSRKLLVMAIERGWVKPETLTLKPGDIYVFWGYRSLHANKPCGPEVTRATAIFHFGDPHAGSLTTRLILQINQRRARRASRKAGTGSSEVTPGKSL</sequence>
<name>A0A1Y3NUM1_9PSED</name>
<dbReference type="EMBL" id="LOHF01000028">
    <property type="protein sequence ID" value="OUM71329.1"/>
    <property type="molecule type" value="Genomic_DNA"/>
</dbReference>
<proteinExistence type="predicted"/>
<evidence type="ECO:0000313" key="3">
    <source>
        <dbReference type="Proteomes" id="UP000195440"/>
    </source>
</evidence>
<comment type="caution">
    <text evidence="2">The sequence shown here is derived from an EMBL/GenBank/DDBJ whole genome shotgun (WGS) entry which is preliminary data.</text>
</comment>
<reference evidence="2 3" key="1">
    <citation type="journal article" date="2017" name="Syst. Appl. Microbiol.">
        <title>Pseudomonas caspiana sp. nov., a citrus pathogen in the Pseudomonas syringae phylogenetic group.</title>
        <authorList>
            <person name="Busquets A."/>
            <person name="Gomila M."/>
            <person name="Beiki F."/>
            <person name="Mulet M."/>
            <person name="Rahimian H."/>
            <person name="Garcia-Valdes E."/>
            <person name="Lalucat J."/>
        </authorList>
    </citation>
    <scope>NUCLEOTIDE SEQUENCE [LARGE SCALE GENOMIC DNA]</scope>
    <source>
        <strain evidence="2 3">FBF102</strain>
    </source>
</reference>